<evidence type="ECO:0000256" key="2">
    <source>
        <dbReference type="ARBA" id="ARBA00017703"/>
    </source>
</evidence>
<evidence type="ECO:0000256" key="4">
    <source>
        <dbReference type="ARBA" id="ARBA00022695"/>
    </source>
</evidence>
<evidence type="ECO:0000256" key="1">
    <source>
        <dbReference type="ARBA" id="ARBA00012417"/>
    </source>
</evidence>
<organism evidence="11 12">
    <name type="scientific">Candidatus Uhrbacteria bacterium GW2011_GWC1_41_20</name>
    <dbReference type="NCBI Taxonomy" id="1618983"/>
    <lineage>
        <taxon>Bacteria</taxon>
        <taxon>Candidatus Uhriibacteriota</taxon>
    </lineage>
</organism>
<dbReference type="InterPro" id="IPR027417">
    <property type="entry name" value="P-loop_NTPase"/>
</dbReference>
<dbReference type="InterPro" id="IPR048466">
    <property type="entry name" value="DNA_pol3_delta-like_C"/>
</dbReference>
<name>A0A0G0XQ30_9BACT</name>
<dbReference type="GO" id="GO:0006261">
    <property type="term" value="P:DNA-templated DNA replication"/>
    <property type="evidence" value="ECO:0007669"/>
    <property type="project" value="TreeGrafter"/>
</dbReference>
<dbReference type="Proteomes" id="UP000033930">
    <property type="component" value="Unassembled WGS sequence"/>
</dbReference>
<feature type="domain" description="DNA polymerase III delta N-terminal" evidence="9">
    <location>
        <begin position="31"/>
        <end position="103"/>
    </location>
</feature>
<evidence type="ECO:0000259" key="9">
    <source>
        <dbReference type="Pfam" id="PF06144"/>
    </source>
</evidence>
<dbReference type="Gene3D" id="3.40.50.300">
    <property type="entry name" value="P-loop containing nucleotide triphosphate hydrolases"/>
    <property type="match status" value="1"/>
</dbReference>
<evidence type="ECO:0000256" key="8">
    <source>
        <dbReference type="ARBA" id="ARBA00049244"/>
    </source>
</evidence>
<dbReference type="PANTHER" id="PTHR34388">
    <property type="entry name" value="DNA POLYMERASE III SUBUNIT DELTA"/>
    <property type="match status" value="1"/>
</dbReference>
<dbReference type="GO" id="GO:0003887">
    <property type="term" value="F:DNA-directed DNA polymerase activity"/>
    <property type="evidence" value="ECO:0007669"/>
    <property type="project" value="UniProtKB-KW"/>
</dbReference>
<dbReference type="SUPFAM" id="SSF48019">
    <property type="entry name" value="post-AAA+ oligomerization domain-like"/>
    <property type="match status" value="1"/>
</dbReference>
<keyword evidence="5" id="KW-0235">DNA replication</keyword>
<keyword evidence="6" id="KW-0239">DNA-directed DNA polymerase</keyword>
<proteinExistence type="inferred from homology"/>
<evidence type="ECO:0000313" key="12">
    <source>
        <dbReference type="Proteomes" id="UP000033930"/>
    </source>
</evidence>
<comment type="similarity">
    <text evidence="7">Belongs to the DNA polymerase HolA subunit family.</text>
</comment>
<dbReference type="GO" id="GO:0009360">
    <property type="term" value="C:DNA polymerase III complex"/>
    <property type="evidence" value="ECO:0007669"/>
    <property type="project" value="InterPro"/>
</dbReference>
<evidence type="ECO:0000256" key="7">
    <source>
        <dbReference type="ARBA" id="ARBA00034754"/>
    </source>
</evidence>
<dbReference type="EC" id="2.7.7.7" evidence="1"/>
<evidence type="ECO:0000313" key="11">
    <source>
        <dbReference type="EMBL" id="KKR98930.1"/>
    </source>
</evidence>
<reference evidence="11 12" key="1">
    <citation type="journal article" date="2015" name="Nature">
        <title>rRNA introns, odd ribosomes, and small enigmatic genomes across a large radiation of phyla.</title>
        <authorList>
            <person name="Brown C.T."/>
            <person name="Hug L.A."/>
            <person name="Thomas B.C."/>
            <person name="Sharon I."/>
            <person name="Castelle C.J."/>
            <person name="Singh A."/>
            <person name="Wilkins M.J."/>
            <person name="Williams K.H."/>
            <person name="Banfield J.F."/>
        </authorList>
    </citation>
    <scope>NUCLEOTIDE SEQUENCE [LARGE SCALE GENOMIC DNA]</scope>
</reference>
<keyword evidence="3" id="KW-0808">Transferase</keyword>
<gene>
    <name evidence="11" type="ORF">UU50_C0013G0009</name>
</gene>
<feature type="domain" description="DNA polymerase III delta subunit-like C-terminal" evidence="10">
    <location>
        <begin position="199"/>
        <end position="311"/>
    </location>
</feature>
<dbReference type="AlphaFoldDB" id="A0A0G0XQ30"/>
<protein>
    <recommendedName>
        <fullName evidence="2">DNA polymerase III subunit delta</fullName>
        <ecNumber evidence="1">2.7.7.7</ecNumber>
    </recommendedName>
</protein>
<dbReference type="InterPro" id="IPR008921">
    <property type="entry name" value="DNA_pol3_clamp-load_cplx_C"/>
</dbReference>
<comment type="catalytic activity">
    <reaction evidence="8">
        <text>DNA(n) + a 2'-deoxyribonucleoside 5'-triphosphate = DNA(n+1) + diphosphate</text>
        <dbReference type="Rhea" id="RHEA:22508"/>
        <dbReference type="Rhea" id="RHEA-COMP:17339"/>
        <dbReference type="Rhea" id="RHEA-COMP:17340"/>
        <dbReference type="ChEBI" id="CHEBI:33019"/>
        <dbReference type="ChEBI" id="CHEBI:61560"/>
        <dbReference type="ChEBI" id="CHEBI:173112"/>
        <dbReference type="EC" id="2.7.7.7"/>
    </reaction>
</comment>
<keyword evidence="4" id="KW-0548">Nucleotidyltransferase</keyword>
<dbReference type="PANTHER" id="PTHR34388:SF1">
    <property type="entry name" value="DNA POLYMERASE III SUBUNIT DELTA"/>
    <property type="match status" value="1"/>
</dbReference>
<dbReference type="InterPro" id="IPR010372">
    <property type="entry name" value="DNA_pol3_delta_N"/>
</dbReference>
<comment type="caution">
    <text evidence="11">The sequence shown here is derived from an EMBL/GenBank/DDBJ whole genome shotgun (WGS) entry which is preliminary data.</text>
</comment>
<evidence type="ECO:0000256" key="5">
    <source>
        <dbReference type="ARBA" id="ARBA00022705"/>
    </source>
</evidence>
<evidence type="ECO:0000256" key="3">
    <source>
        <dbReference type="ARBA" id="ARBA00022679"/>
    </source>
</evidence>
<dbReference type="SUPFAM" id="SSF52540">
    <property type="entry name" value="P-loop containing nucleoside triphosphate hydrolases"/>
    <property type="match status" value="1"/>
</dbReference>
<dbReference type="EMBL" id="LCAW01000013">
    <property type="protein sequence ID" value="KKR98930.1"/>
    <property type="molecule type" value="Genomic_DNA"/>
</dbReference>
<evidence type="ECO:0000256" key="6">
    <source>
        <dbReference type="ARBA" id="ARBA00022932"/>
    </source>
</evidence>
<dbReference type="Pfam" id="PF21694">
    <property type="entry name" value="DNA_pol3_delta_C"/>
    <property type="match status" value="1"/>
</dbReference>
<sequence length="329" mass="36565">MLIFIFGSDSYSSKNQVLAMKERFLEKFDALGTNLSIFNVSNSGLEFGAVAQAVESPAFLAPKRMVIIKNLLSGLKKAEEKQWIELFDKIPESTIVIVLDEIDAQKARKMKIVSSSLASGSHVYEHSPLSVSEASKWLLQEAKQKSLDLNQAMAQDIVQVAGTDLWLLAGEISKLVAYCQGRAVTRSDIDLLVRSTADDQIFACLDACVNGDLKKMYLLFENQRDFGTPDAQLFALLVRQVRLLIATASLLHEHRNTTKQDISRELGIHPFVAQKLFSQVGRFELGGLINLQKKMLEMDFAVKTSKLTSKQSTDISAFCLASDRIDKKA</sequence>
<dbReference type="NCBIfam" id="TIGR01128">
    <property type="entry name" value="holA"/>
    <property type="match status" value="1"/>
</dbReference>
<accession>A0A0G0XQ30</accession>
<evidence type="ECO:0000259" key="10">
    <source>
        <dbReference type="Pfam" id="PF21694"/>
    </source>
</evidence>
<dbReference type="Pfam" id="PF06144">
    <property type="entry name" value="DNA_pol3_delta"/>
    <property type="match status" value="1"/>
</dbReference>
<dbReference type="InterPro" id="IPR005790">
    <property type="entry name" value="DNA_polIII_delta"/>
</dbReference>
<dbReference type="Gene3D" id="1.10.8.60">
    <property type="match status" value="1"/>
</dbReference>
<dbReference type="Gene3D" id="1.20.272.10">
    <property type="match status" value="1"/>
</dbReference>
<dbReference type="GO" id="GO:0003677">
    <property type="term" value="F:DNA binding"/>
    <property type="evidence" value="ECO:0007669"/>
    <property type="project" value="InterPro"/>
</dbReference>